<evidence type="ECO:0000259" key="3">
    <source>
        <dbReference type="SMART" id="SM00421"/>
    </source>
</evidence>
<dbReference type="InterPro" id="IPR013783">
    <property type="entry name" value="Ig-like_fold"/>
</dbReference>
<dbReference type="KEGG" id="copr:Cop2CBH44_27270"/>
<dbReference type="SUPFAM" id="SSF101898">
    <property type="entry name" value="NHL repeat"/>
    <property type="match status" value="1"/>
</dbReference>
<dbReference type="InterPro" id="IPR000792">
    <property type="entry name" value="Tscrpt_reg_LuxR_C"/>
</dbReference>
<dbReference type="Gene3D" id="2.60.40.10">
    <property type="entry name" value="Immunoglobulins"/>
    <property type="match status" value="1"/>
</dbReference>
<dbReference type="InterPro" id="IPR036388">
    <property type="entry name" value="WH-like_DNA-bd_sf"/>
</dbReference>
<keyword evidence="2" id="KW-0472">Membrane</keyword>
<keyword evidence="2" id="KW-0812">Transmembrane</keyword>
<dbReference type="EMBL" id="AP023322">
    <property type="protein sequence ID" value="BCI64374.1"/>
    <property type="molecule type" value="Genomic_DNA"/>
</dbReference>
<reference evidence="5" key="1">
    <citation type="submission" date="2020-07" db="EMBL/GenBank/DDBJ databases">
        <title>Complete genome sequencing of Coprobacter sp. strain 2CBH44.</title>
        <authorList>
            <person name="Sakamoto M."/>
            <person name="Murakami T."/>
            <person name="Mori H."/>
        </authorList>
    </citation>
    <scope>NUCLEOTIDE SEQUENCE [LARGE SCALE GENOMIC DNA]</scope>
    <source>
        <strain evidence="5">2CBH44</strain>
    </source>
</reference>
<dbReference type="Proteomes" id="UP000594042">
    <property type="component" value="Chromosome"/>
</dbReference>
<proteinExistence type="predicted"/>
<dbReference type="InterPro" id="IPR015943">
    <property type="entry name" value="WD40/YVTN_repeat-like_dom_sf"/>
</dbReference>
<name>A0A7G1I0V3_9BACT</name>
<dbReference type="Gene3D" id="2.130.10.10">
    <property type="entry name" value="YVTN repeat-like/Quinoprotein amine dehydrogenase"/>
    <property type="match status" value="2"/>
</dbReference>
<dbReference type="AlphaFoldDB" id="A0A7G1I0V3"/>
<dbReference type="SUPFAM" id="SSF50998">
    <property type="entry name" value="Quinoprotein alcohol dehydrogenase-like"/>
    <property type="match status" value="1"/>
</dbReference>
<dbReference type="SMART" id="SM00421">
    <property type="entry name" value="HTH_LUXR"/>
    <property type="match status" value="1"/>
</dbReference>
<sequence length="927" mass="107180">MPFLENFSRDVYHGGTQNWAVAQGHDGIMYFANNDGLLTFDGKKWKSYKLPSGIRLRALYVNDDGRIYSGGFEEFGYWEKDDRGNLIYYSLSKQFNDFELRNDEVWSIAKLKGTIYFQTFSSYFSYDGKNVKGEKLGFTPLSFKEASDCIYVNVAREGLYAFNGSNFKLVLPVQQVGNSDITAILPLENEDLILCTGSAGMFYYNHSTCIPWAAAYSSELSRAVINRATMTSDSIYIIGTIHDGVYAFDKHQQLAWKIGKDQGLQNSTVLGLCIDSFNNVWVGLDNGISLILQSLPFRFSSKNLDKVGSVYSVRYVEPYLYLGTNQGLYKYDPEKDDYAYFFPEISGQVWDIANLGNQLIIGYNDGAFRIKGNEVTRLASINGGACVRQFRHNGAEYLIQGTYTHLVVYKKNRAGDWELAHVIQEFVNPVRQMEIDHCNNIWASHVEKGLFKVKLDNNLEKAQEIKLYRSLSEDRPQEKIYVSKIGGRIIFGNGIQLYTYDDLTDSIISFDKLNEQLGEFKSLHKIIPVNDNRYWLVNNNMFALVTFVDNKLTFLRKIPFSYLNNKLVNEFENVTEIAKDIYIFCLENSVCLYRYEHGADENRAKGKTFFNSVQVSSPGKNTVYLPVNSVNRTKLEYDKDNTLTFDVAFPDYCHKDYYIKYRMDGLGENWTKTVNNLPIKYSRLPYGKYTFEADIYSASDELLDKISYPVTINPPFYLSYWAFAFYVLLFIGLIIGVKWYISHTIKRNRQKIEQEQERLRREELERQEKNIIQLKSEKLEAELTHKSKELASSTMLIINKNKVLQVLKDELTAQKEALGTQYPNKYYNKLVHIIDENIGSDNDWEVFQTNFDRIHEGFFRKLKATYPDLTANDLKLCAFLRLNLSTKDIAHLMNISVRGVEMGRYRVRKKLNISSEENLVEFMIEFK</sequence>
<dbReference type="InterPro" id="IPR011047">
    <property type="entry name" value="Quinoprotein_ADH-like_sf"/>
</dbReference>
<evidence type="ECO:0000256" key="2">
    <source>
        <dbReference type="SAM" id="Phobius"/>
    </source>
</evidence>
<feature type="domain" description="HTH luxR-type" evidence="3">
    <location>
        <begin position="866"/>
        <end position="923"/>
    </location>
</feature>
<feature type="coiled-coil region" evidence="1">
    <location>
        <begin position="742"/>
        <end position="784"/>
    </location>
</feature>
<accession>A0A7G1I0V3</accession>
<dbReference type="RefSeq" id="WP_021931879.1">
    <property type="nucleotide sequence ID" value="NZ_AP023322.1"/>
</dbReference>
<evidence type="ECO:0000256" key="1">
    <source>
        <dbReference type="SAM" id="Coils"/>
    </source>
</evidence>
<keyword evidence="5" id="KW-1185">Reference proteome</keyword>
<dbReference type="SUPFAM" id="SSF46894">
    <property type="entry name" value="C-terminal effector domain of the bipartite response regulators"/>
    <property type="match status" value="1"/>
</dbReference>
<evidence type="ECO:0000313" key="4">
    <source>
        <dbReference type="EMBL" id="BCI64374.1"/>
    </source>
</evidence>
<dbReference type="GO" id="GO:0006355">
    <property type="term" value="P:regulation of DNA-templated transcription"/>
    <property type="evidence" value="ECO:0007669"/>
    <property type="project" value="InterPro"/>
</dbReference>
<keyword evidence="2" id="KW-1133">Transmembrane helix</keyword>
<feature type="transmembrane region" description="Helical" evidence="2">
    <location>
        <begin position="718"/>
        <end position="741"/>
    </location>
</feature>
<dbReference type="Gene3D" id="1.10.10.10">
    <property type="entry name" value="Winged helix-like DNA-binding domain superfamily/Winged helix DNA-binding domain"/>
    <property type="match status" value="1"/>
</dbReference>
<protein>
    <recommendedName>
        <fullName evidence="3">HTH luxR-type domain-containing protein</fullName>
    </recommendedName>
</protein>
<dbReference type="GO" id="GO:0003677">
    <property type="term" value="F:DNA binding"/>
    <property type="evidence" value="ECO:0007669"/>
    <property type="project" value="InterPro"/>
</dbReference>
<keyword evidence="1" id="KW-0175">Coiled coil</keyword>
<organism evidence="4 5">
    <name type="scientific">Coprobacter secundus subsp. similis</name>
    <dbReference type="NCBI Taxonomy" id="2751153"/>
    <lineage>
        <taxon>Bacteria</taxon>
        <taxon>Pseudomonadati</taxon>
        <taxon>Bacteroidota</taxon>
        <taxon>Bacteroidia</taxon>
        <taxon>Bacteroidales</taxon>
        <taxon>Barnesiellaceae</taxon>
        <taxon>Coprobacter</taxon>
    </lineage>
</organism>
<dbReference type="InterPro" id="IPR016032">
    <property type="entry name" value="Sig_transdc_resp-reg_C-effctor"/>
</dbReference>
<evidence type="ECO:0000313" key="5">
    <source>
        <dbReference type="Proteomes" id="UP000594042"/>
    </source>
</evidence>
<gene>
    <name evidence="4" type="ORF">Cop2CBH44_27270</name>
</gene>